<dbReference type="InterPro" id="IPR002347">
    <property type="entry name" value="SDR_fam"/>
</dbReference>
<accession>A0A160TNL7</accession>
<evidence type="ECO:0000256" key="1">
    <source>
        <dbReference type="ARBA" id="ARBA00006484"/>
    </source>
</evidence>
<dbReference type="InterPro" id="IPR036291">
    <property type="entry name" value="NAD(P)-bd_dom_sf"/>
</dbReference>
<dbReference type="NCBIfam" id="NF006598">
    <property type="entry name" value="PRK09135.1"/>
    <property type="match status" value="1"/>
</dbReference>
<name>A0A160TNL7_9ZZZZ</name>
<dbReference type="PANTHER" id="PTHR43639:SF1">
    <property type="entry name" value="SHORT-CHAIN DEHYDROGENASE_REDUCTASE FAMILY PROTEIN"/>
    <property type="match status" value="1"/>
</dbReference>
<dbReference type="GO" id="GO:0016491">
    <property type="term" value="F:oxidoreductase activity"/>
    <property type="evidence" value="ECO:0007669"/>
    <property type="project" value="UniProtKB-KW"/>
</dbReference>
<gene>
    <name evidence="3" type="ORF">MGWOODY_XGa1228</name>
</gene>
<dbReference type="PANTHER" id="PTHR43639">
    <property type="entry name" value="OXIDOREDUCTASE, SHORT-CHAIN DEHYDROGENASE/REDUCTASE FAMILY (AFU_ORTHOLOGUE AFUA_5G02870)"/>
    <property type="match status" value="1"/>
</dbReference>
<reference evidence="3" key="1">
    <citation type="submission" date="2015-10" db="EMBL/GenBank/DDBJ databases">
        <authorList>
            <person name="Gilbert D.G."/>
        </authorList>
    </citation>
    <scope>NUCLEOTIDE SEQUENCE</scope>
</reference>
<proteinExistence type="inferred from homology"/>
<evidence type="ECO:0000256" key="2">
    <source>
        <dbReference type="ARBA" id="ARBA00023002"/>
    </source>
</evidence>
<dbReference type="PROSITE" id="PS00061">
    <property type="entry name" value="ADH_SHORT"/>
    <property type="match status" value="1"/>
</dbReference>
<dbReference type="AlphaFoldDB" id="A0A160TNL7"/>
<dbReference type="InterPro" id="IPR020904">
    <property type="entry name" value="Sc_DH/Rdtase_CS"/>
</dbReference>
<dbReference type="SUPFAM" id="SSF51735">
    <property type="entry name" value="NAD(P)-binding Rossmann-fold domains"/>
    <property type="match status" value="1"/>
</dbReference>
<dbReference type="EMBL" id="CZRL01000001">
    <property type="protein sequence ID" value="CUS49661.1"/>
    <property type="molecule type" value="Genomic_DNA"/>
</dbReference>
<comment type="similarity">
    <text evidence="1">Belongs to the short-chain dehydrogenases/reductases (SDR) family.</text>
</comment>
<dbReference type="Gene3D" id="3.40.50.720">
    <property type="entry name" value="NAD(P)-binding Rossmann-like Domain"/>
    <property type="match status" value="1"/>
</dbReference>
<sequence>MTANCKSLEDKVALITGGARRIGACIAHALHREGMKLVIHYHGSAEAARELQAELHHHRPDSVLLVGTDLLDLAKLEKLVSQATTEFGQLDVLVNNASSFYPTPVGQTTDEQWQDLIGVNLKAPYFLSQAAAGPLTVSGGCIINLVDIYAERPLKNHPVYNVTKAGLIGLTRALARELGPEVRVNAVAPGAILWPDGDVDEIAQQRLISRTPLKRTGNPTDIAQTVLFLVRDAEFLTGQIVNVDGGRSIVP</sequence>
<dbReference type="PRINTS" id="PR00081">
    <property type="entry name" value="GDHRDH"/>
</dbReference>
<dbReference type="FunFam" id="3.40.50.720:FF:000084">
    <property type="entry name" value="Short-chain dehydrogenase reductase"/>
    <property type="match status" value="1"/>
</dbReference>
<organism evidence="3">
    <name type="scientific">hydrothermal vent metagenome</name>
    <dbReference type="NCBI Taxonomy" id="652676"/>
    <lineage>
        <taxon>unclassified sequences</taxon>
        <taxon>metagenomes</taxon>
        <taxon>ecological metagenomes</taxon>
    </lineage>
</organism>
<evidence type="ECO:0000313" key="3">
    <source>
        <dbReference type="EMBL" id="CUS49661.1"/>
    </source>
</evidence>
<dbReference type="PRINTS" id="PR00080">
    <property type="entry name" value="SDRFAMILY"/>
</dbReference>
<keyword evidence="2" id="KW-0560">Oxidoreductase</keyword>
<protein>
    <submittedName>
        <fullName evidence="3">FolM Alternative dihydrofolate reductase 1</fullName>
    </submittedName>
</protein>
<dbReference type="Pfam" id="PF13561">
    <property type="entry name" value="adh_short_C2"/>
    <property type="match status" value="1"/>
</dbReference>